<sequence>MKNLAALGLIGYTFIAAWVFGREFTDKTMKDLLVKPVSRSRIVMSKLLVVLAWNVLLSVYMFAVSLAIGGVLGLTGW</sequence>
<dbReference type="PANTHER" id="PTHR37305">
    <property type="entry name" value="INTEGRAL MEMBRANE PROTEIN-RELATED"/>
    <property type="match status" value="1"/>
</dbReference>
<keyword evidence="3" id="KW-1185">Reference proteome</keyword>
<dbReference type="Proteomes" id="UP001176021">
    <property type="component" value="Unassembled WGS sequence"/>
</dbReference>
<gene>
    <name evidence="2" type="ORF">M8H41_24630</name>
</gene>
<evidence type="ECO:0000313" key="2">
    <source>
        <dbReference type="EMBL" id="MDO0825989.1"/>
    </source>
</evidence>
<organism evidence="2 3">
    <name type="scientific">Desulfosporosinus nitroreducens</name>
    <dbReference type="NCBI Taxonomy" id="2018668"/>
    <lineage>
        <taxon>Bacteria</taxon>
        <taxon>Bacillati</taxon>
        <taxon>Bacillota</taxon>
        <taxon>Clostridia</taxon>
        <taxon>Eubacteriales</taxon>
        <taxon>Desulfitobacteriaceae</taxon>
        <taxon>Desulfosporosinus</taxon>
    </lineage>
</organism>
<name>A0ABT8QZK8_9FIRM</name>
<protein>
    <submittedName>
        <fullName evidence="2">ABC transporter permease</fullName>
    </submittedName>
</protein>
<keyword evidence="1" id="KW-0472">Membrane</keyword>
<dbReference type="RefSeq" id="WP_302050345.1">
    <property type="nucleotide sequence ID" value="NZ_JAMJEV010000040.1"/>
</dbReference>
<evidence type="ECO:0000256" key="1">
    <source>
        <dbReference type="SAM" id="Phobius"/>
    </source>
</evidence>
<dbReference type="Pfam" id="PF12730">
    <property type="entry name" value="ABC2_membrane_4"/>
    <property type="match status" value="1"/>
</dbReference>
<comment type="caution">
    <text evidence="2">The sequence shown here is derived from an EMBL/GenBank/DDBJ whole genome shotgun (WGS) entry which is preliminary data.</text>
</comment>
<dbReference type="PANTHER" id="PTHR37305:SF1">
    <property type="entry name" value="MEMBRANE PROTEIN"/>
    <property type="match status" value="1"/>
</dbReference>
<reference evidence="2" key="1">
    <citation type="submission" date="2022-05" db="EMBL/GenBank/DDBJ databases">
        <title>Expanded diversity of anoxic marine methylotrophy in a Black Sea sulfate reducing microorganism.</title>
        <authorList>
            <person name="Fischer P.Q."/>
            <person name="Stams A.J.M."/>
            <person name="Villanueva L."/>
            <person name="Sousa D.Z."/>
        </authorList>
    </citation>
    <scope>NUCLEOTIDE SEQUENCE</scope>
    <source>
        <strain evidence="2">P130</strain>
    </source>
</reference>
<dbReference type="EMBL" id="JAMJEV010000040">
    <property type="protein sequence ID" value="MDO0825989.1"/>
    <property type="molecule type" value="Genomic_DNA"/>
</dbReference>
<feature type="transmembrane region" description="Helical" evidence="1">
    <location>
        <begin position="45"/>
        <end position="74"/>
    </location>
</feature>
<keyword evidence="1" id="KW-1133">Transmembrane helix</keyword>
<keyword evidence="1" id="KW-0812">Transmembrane</keyword>
<proteinExistence type="predicted"/>
<evidence type="ECO:0000313" key="3">
    <source>
        <dbReference type="Proteomes" id="UP001176021"/>
    </source>
</evidence>
<accession>A0ABT8QZK8</accession>